<dbReference type="EMBL" id="WHVB01000009">
    <property type="protein sequence ID" value="KAF8479767.1"/>
    <property type="molecule type" value="Genomic_DNA"/>
</dbReference>
<protein>
    <submittedName>
        <fullName evidence="2">Uncharacterized protein</fullName>
    </submittedName>
</protein>
<name>A0A9P5MVL3_9AGAM</name>
<feature type="region of interest" description="Disordered" evidence="1">
    <location>
        <begin position="49"/>
        <end position="68"/>
    </location>
</feature>
<sequence>MASARCWGSALLRHRLNGVYREGEKSDVSDNGRRPTLYIIAPTGRRWRRNSRKAQAEPANARGARTGLVNGDKGANLIPEYGGGDEHGAIRAIEGLWFGVVARYGSGAMPWPFGLVQNLWRRMCKYPVWQGSKAGSTHGVKRRCCRGASFRRRIVTFEGKDRHPSSPKPSRVTPSLGPPIKSPCRTPAPRLADRHMAHGLRQTHTDTEAHACLSSSSSSSSAPSPSPSSFAPGRRRRAGARRKSQNM</sequence>
<comment type="caution">
    <text evidence="2">The sequence shown here is derived from an EMBL/GenBank/DDBJ whole genome shotgun (WGS) entry which is preliminary data.</text>
</comment>
<reference evidence="2" key="1">
    <citation type="submission" date="2019-10" db="EMBL/GenBank/DDBJ databases">
        <authorList>
            <consortium name="DOE Joint Genome Institute"/>
            <person name="Kuo A."/>
            <person name="Miyauchi S."/>
            <person name="Kiss E."/>
            <person name="Drula E."/>
            <person name="Kohler A."/>
            <person name="Sanchez-Garcia M."/>
            <person name="Andreopoulos B."/>
            <person name="Barry K.W."/>
            <person name="Bonito G."/>
            <person name="Buee M."/>
            <person name="Carver A."/>
            <person name="Chen C."/>
            <person name="Cichocki N."/>
            <person name="Clum A."/>
            <person name="Culley D."/>
            <person name="Crous P.W."/>
            <person name="Fauchery L."/>
            <person name="Girlanda M."/>
            <person name="Hayes R."/>
            <person name="Keri Z."/>
            <person name="LaButti K."/>
            <person name="Lipzen A."/>
            <person name="Lombard V."/>
            <person name="Magnuson J."/>
            <person name="Maillard F."/>
            <person name="Morin E."/>
            <person name="Murat C."/>
            <person name="Nolan M."/>
            <person name="Ohm R."/>
            <person name="Pangilinan J."/>
            <person name="Pereira M."/>
            <person name="Perotto S."/>
            <person name="Peter M."/>
            <person name="Riley R."/>
            <person name="Sitrit Y."/>
            <person name="Stielow B."/>
            <person name="Szollosi G."/>
            <person name="Zifcakova L."/>
            <person name="Stursova M."/>
            <person name="Spatafora J.W."/>
            <person name="Tedersoo L."/>
            <person name="Vaario L.-M."/>
            <person name="Yamada A."/>
            <person name="Yan M."/>
            <person name="Wang P."/>
            <person name="Xu J."/>
            <person name="Bruns T."/>
            <person name="Baldrian P."/>
            <person name="Vilgalys R."/>
            <person name="Henrissat B."/>
            <person name="Grigoriev I.V."/>
            <person name="Hibbett D."/>
            <person name="Nagy L.G."/>
            <person name="Martin F.M."/>
        </authorList>
    </citation>
    <scope>NUCLEOTIDE SEQUENCE</scope>
    <source>
        <strain evidence="2">Prilba</strain>
    </source>
</reference>
<dbReference type="Proteomes" id="UP000759537">
    <property type="component" value="Unassembled WGS sequence"/>
</dbReference>
<evidence type="ECO:0000313" key="2">
    <source>
        <dbReference type="EMBL" id="KAF8479767.1"/>
    </source>
</evidence>
<dbReference type="AlphaFoldDB" id="A0A9P5MVL3"/>
<feature type="compositionally biased region" description="Low complexity" evidence="1">
    <location>
        <begin position="214"/>
        <end position="232"/>
    </location>
</feature>
<feature type="region of interest" description="Disordered" evidence="1">
    <location>
        <begin position="157"/>
        <end position="247"/>
    </location>
</feature>
<evidence type="ECO:0000256" key="1">
    <source>
        <dbReference type="SAM" id="MobiDB-lite"/>
    </source>
</evidence>
<organism evidence="2 3">
    <name type="scientific">Russula ochroleuca</name>
    <dbReference type="NCBI Taxonomy" id="152965"/>
    <lineage>
        <taxon>Eukaryota</taxon>
        <taxon>Fungi</taxon>
        <taxon>Dikarya</taxon>
        <taxon>Basidiomycota</taxon>
        <taxon>Agaricomycotina</taxon>
        <taxon>Agaricomycetes</taxon>
        <taxon>Russulales</taxon>
        <taxon>Russulaceae</taxon>
        <taxon>Russula</taxon>
    </lineage>
</organism>
<reference evidence="2" key="2">
    <citation type="journal article" date="2020" name="Nat. Commun.">
        <title>Large-scale genome sequencing of mycorrhizal fungi provides insights into the early evolution of symbiotic traits.</title>
        <authorList>
            <person name="Miyauchi S."/>
            <person name="Kiss E."/>
            <person name="Kuo A."/>
            <person name="Drula E."/>
            <person name="Kohler A."/>
            <person name="Sanchez-Garcia M."/>
            <person name="Morin E."/>
            <person name="Andreopoulos B."/>
            <person name="Barry K.W."/>
            <person name="Bonito G."/>
            <person name="Buee M."/>
            <person name="Carver A."/>
            <person name="Chen C."/>
            <person name="Cichocki N."/>
            <person name="Clum A."/>
            <person name="Culley D."/>
            <person name="Crous P.W."/>
            <person name="Fauchery L."/>
            <person name="Girlanda M."/>
            <person name="Hayes R.D."/>
            <person name="Keri Z."/>
            <person name="LaButti K."/>
            <person name="Lipzen A."/>
            <person name="Lombard V."/>
            <person name="Magnuson J."/>
            <person name="Maillard F."/>
            <person name="Murat C."/>
            <person name="Nolan M."/>
            <person name="Ohm R.A."/>
            <person name="Pangilinan J."/>
            <person name="Pereira M.F."/>
            <person name="Perotto S."/>
            <person name="Peter M."/>
            <person name="Pfister S."/>
            <person name="Riley R."/>
            <person name="Sitrit Y."/>
            <person name="Stielow J.B."/>
            <person name="Szollosi G."/>
            <person name="Zifcakova L."/>
            <person name="Stursova M."/>
            <person name="Spatafora J.W."/>
            <person name="Tedersoo L."/>
            <person name="Vaario L.M."/>
            <person name="Yamada A."/>
            <person name="Yan M."/>
            <person name="Wang P."/>
            <person name="Xu J."/>
            <person name="Bruns T."/>
            <person name="Baldrian P."/>
            <person name="Vilgalys R."/>
            <person name="Dunand C."/>
            <person name="Henrissat B."/>
            <person name="Grigoriev I.V."/>
            <person name="Hibbett D."/>
            <person name="Nagy L.G."/>
            <person name="Martin F.M."/>
        </authorList>
    </citation>
    <scope>NUCLEOTIDE SEQUENCE</scope>
    <source>
        <strain evidence="2">Prilba</strain>
    </source>
</reference>
<feature type="compositionally biased region" description="Basic residues" evidence="1">
    <location>
        <begin position="233"/>
        <end position="247"/>
    </location>
</feature>
<evidence type="ECO:0000313" key="3">
    <source>
        <dbReference type="Proteomes" id="UP000759537"/>
    </source>
</evidence>
<accession>A0A9P5MVL3</accession>
<keyword evidence="3" id="KW-1185">Reference proteome</keyword>
<proteinExistence type="predicted"/>
<gene>
    <name evidence="2" type="ORF">DFH94DRAFT_832573</name>
</gene>